<evidence type="ECO:0000313" key="4">
    <source>
        <dbReference type="RefSeq" id="XP_005100634.2"/>
    </source>
</evidence>
<protein>
    <submittedName>
        <fullName evidence="4">Uncharacterized protein LOC101861288</fullName>
    </submittedName>
</protein>
<evidence type="ECO:0000256" key="1">
    <source>
        <dbReference type="SAM" id="MobiDB-lite"/>
    </source>
</evidence>
<reference evidence="4" key="1">
    <citation type="submission" date="2025-08" db="UniProtKB">
        <authorList>
            <consortium name="RefSeq"/>
        </authorList>
    </citation>
    <scope>IDENTIFICATION</scope>
</reference>
<evidence type="ECO:0000256" key="2">
    <source>
        <dbReference type="SAM" id="Phobius"/>
    </source>
</evidence>
<keyword evidence="2" id="KW-0472">Membrane</keyword>
<sequence>MYMYVDMAGYISLAAVWAVMSSTLCTSVVGKIPLCPPSPEDSTATLLCEGVLKTRDSKVIWERHWLDTYGSDGSDGGDGDNRDNEGEGSGRGGDKRRKDIISHCDISRPKCFDKNVYESRMELTEARSGWFNSTLTLHQPGARNRQDVYQCVIRDERSMEEQVVSSCRLNMYAMPKEASCTAKIKDSGQSSKKLPLVEVTCTTQRIYPGVIHCELLRRRKFGRHREDFKKVSAHINYTVATKKSRKHDSLYSRAKCQTTSRIRLPGIYDFQMNMYPVPVGERSGKGIQPVVSKASNTVNIIFSNPTVRLEQFPLLSFCPDHKKSSWTINFMCSAMGLESEPKFEWLAQYVQRGSELIRFKAENETVTRQDLVFQTRVEFPSPDLATLTRVVCQVRDVSGRLINKASIKVRRELPVKSPPRLATNNLQTIRAKYFIGASISFRESDDVVLECDSAGGSLDSIMRTSVRCQREPNPIGENSTTRAWAEHGVGSGYEIIGRHVDASRSEAYAVFVKGDNNNVPPSCVSTCWVRQDGFCFSDIPNVTVHAVALSRLERDHWQHSLVKAVFTTENAGHTPRNKLQTHESWAEIITTESTPQFRKTAVPANSESASTKNLSNVHVIIITVVISAVVVIILAVFVLLCCRKCQKTYDDKEGRKPCNQDYVPQGDEDYEPVQTPLSVLPNRTSNLVRRILPYKITELLVRDIRAVVRAESEPFIIQQKPRGFDSENSTVSDTSTLESSSETSDIDSAQTEASRPLVGKMMIRRHSQ</sequence>
<keyword evidence="2" id="KW-0812">Transmembrane</keyword>
<feature type="region of interest" description="Disordered" evidence="1">
    <location>
        <begin position="723"/>
        <end position="768"/>
    </location>
</feature>
<gene>
    <name evidence="4" type="primary">LOC101861288</name>
</gene>
<keyword evidence="2" id="KW-1133">Transmembrane helix</keyword>
<feature type="compositionally biased region" description="Low complexity" evidence="1">
    <location>
        <begin position="729"/>
        <end position="748"/>
    </location>
</feature>
<accession>A0ABM0JSQ8</accession>
<dbReference type="InterPro" id="IPR028064">
    <property type="entry name" value="TMEM154"/>
</dbReference>
<keyword evidence="3" id="KW-1185">Reference proteome</keyword>
<dbReference type="RefSeq" id="XP_005100634.2">
    <property type="nucleotide sequence ID" value="XM_005100577.3"/>
</dbReference>
<evidence type="ECO:0000313" key="3">
    <source>
        <dbReference type="Proteomes" id="UP000694888"/>
    </source>
</evidence>
<name>A0ABM0JSQ8_APLCA</name>
<dbReference type="Proteomes" id="UP000694888">
    <property type="component" value="Unplaced"/>
</dbReference>
<dbReference type="GeneID" id="101861288"/>
<dbReference type="Pfam" id="PF15102">
    <property type="entry name" value="TMEM154"/>
    <property type="match status" value="1"/>
</dbReference>
<proteinExistence type="predicted"/>
<organism evidence="3 4">
    <name type="scientific">Aplysia californica</name>
    <name type="common">California sea hare</name>
    <dbReference type="NCBI Taxonomy" id="6500"/>
    <lineage>
        <taxon>Eukaryota</taxon>
        <taxon>Metazoa</taxon>
        <taxon>Spiralia</taxon>
        <taxon>Lophotrochozoa</taxon>
        <taxon>Mollusca</taxon>
        <taxon>Gastropoda</taxon>
        <taxon>Heterobranchia</taxon>
        <taxon>Euthyneura</taxon>
        <taxon>Tectipleura</taxon>
        <taxon>Aplysiida</taxon>
        <taxon>Aplysioidea</taxon>
        <taxon>Aplysiidae</taxon>
        <taxon>Aplysia</taxon>
    </lineage>
</organism>
<feature type="region of interest" description="Disordered" evidence="1">
    <location>
        <begin position="72"/>
        <end position="97"/>
    </location>
</feature>
<feature type="transmembrane region" description="Helical" evidence="2">
    <location>
        <begin position="617"/>
        <end position="642"/>
    </location>
</feature>